<dbReference type="SUPFAM" id="SSF53383">
    <property type="entry name" value="PLP-dependent transferases"/>
    <property type="match status" value="1"/>
</dbReference>
<feature type="region of interest" description="Disordered" evidence="1">
    <location>
        <begin position="64"/>
        <end position="85"/>
    </location>
</feature>
<sequence>MVPDARRRVSFSQDLARLAPATDMERDAVHALLAAIRAGADEDVIHSAKLRLRDALLLSTWQSPVRGSRHGSGTLQGPSYPSHYERETLDPDVLERLLSNDTRDALLFRSVGCAREAHRYAADYIAAKQPAKRDRLPIPEIESLRVLDQEVGVLWLPATGADVLQHLAVDARKLGGAPTLIQLTSGYLDLEQLPTASSWCVGQAPSGTAPADVRPVRLRSARAASQGRHSVVEECERSLAEAHRPFLAGIERVDCVVTSSGMSALGSILRQAELTGSSVLAGHSCYPENGKLLKYFSHRCDVRRIEEEHPLNGVFPGAAPDGPSGMVLLLEPVSNSASTAYVSEFTDWAPSKARDLAVCDVPSTIRKLGKECGSGRGLVAVDASVPGPGPWLRLVAESAKESGVQVVVWSSLQKHFMAGEDWSPGGYLLTVVPDGCDPLFSSTELRRAVDLAGAYEPALRLVTRSADGAAARAERLGQAAAWIATELDRPALEVIHPARADHPDHHAWVSLGRPAVPFVLLRLGPERAERVRNVLRAGSPDLPEVVQRGSFGFSEPTVTDIFPEQPDEIMRVSPGDPELVPPASVLRALRVALAADGSETDPW</sequence>
<comment type="caution">
    <text evidence="2">The sequence shown here is derived from an EMBL/GenBank/DDBJ whole genome shotgun (WGS) entry which is preliminary data.</text>
</comment>
<accession>A0A3A9W2X4</accession>
<protein>
    <submittedName>
        <fullName evidence="2">Uncharacterized protein</fullName>
    </submittedName>
</protein>
<keyword evidence="4" id="KW-1185">Reference proteome</keyword>
<feature type="compositionally biased region" description="Polar residues" evidence="1">
    <location>
        <begin position="64"/>
        <end position="79"/>
    </location>
</feature>
<dbReference type="EMBL" id="RBDY01000020">
    <property type="protein sequence ID" value="RKN18324.1"/>
    <property type="molecule type" value="Genomic_DNA"/>
</dbReference>
<organism evidence="2 5">
    <name type="scientific">Streptomyces radicis</name>
    <dbReference type="NCBI Taxonomy" id="1750517"/>
    <lineage>
        <taxon>Bacteria</taxon>
        <taxon>Bacillati</taxon>
        <taxon>Actinomycetota</taxon>
        <taxon>Actinomycetes</taxon>
        <taxon>Kitasatosporales</taxon>
        <taxon>Streptomycetaceae</taxon>
        <taxon>Streptomyces</taxon>
    </lineage>
</organism>
<gene>
    <name evidence="3" type="ORF">D7318_22470</name>
    <name evidence="2" type="ORF">D7319_18235</name>
</gene>
<dbReference type="AlphaFoldDB" id="A0A3A9W2X4"/>
<evidence type="ECO:0000313" key="3">
    <source>
        <dbReference type="EMBL" id="RKN18324.1"/>
    </source>
</evidence>
<dbReference type="Proteomes" id="UP000268652">
    <property type="component" value="Unassembled WGS sequence"/>
</dbReference>
<evidence type="ECO:0000313" key="5">
    <source>
        <dbReference type="Proteomes" id="UP000275024"/>
    </source>
</evidence>
<dbReference type="Proteomes" id="UP000275024">
    <property type="component" value="Unassembled WGS sequence"/>
</dbReference>
<name>A0A3A9W2X4_9ACTN</name>
<proteinExistence type="predicted"/>
<reference evidence="4 5" key="1">
    <citation type="submission" date="2018-09" db="EMBL/GenBank/DDBJ databases">
        <title>Streptomyces sp. nov. DS1-2, an endophytic actinomycete isolated from roots of Dendrobium scabrilingue.</title>
        <authorList>
            <person name="Kuncharoen N."/>
            <person name="Kudo T."/>
            <person name="Ohkuma M."/>
            <person name="Yuki M."/>
            <person name="Tanasupawat S."/>
        </authorList>
    </citation>
    <scope>NUCLEOTIDE SEQUENCE [LARGE SCALE GENOMIC DNA]</scope>
    <source>
        <strain evidence="2 5">AZ1-7</strain>
        <strain evidence="3 4">DS1-2</strain>
    </source>
</reference>
<dbReference type="InterPro" id="IPR015424">
    <property type="entry name" value="PyrdxlP-dep_Trfase"/>
</dbReference>
<evidence type="ECO:0000256" key="1">
    <source>
        <dbReference type="SAM" id="MobiDB-lite"/>
    </source>
</evidence>
<evidence type="ECO:0000313" key="4">
    <source>
        <dbReference type="Proteomes" id="UP000268652"/>
    </source>
</evidence>
<evidence type="ECO:0000313" key="2">
    <source>
        <dbReference type="EMBL" id="RKN07601.1"/>
    </source>
</evidence>
<dbReference type="EMBL" id="RBDX01000014">
    <property type="protein sequence ID" value="RKN07601.1"/>
    <property type="molecule type" value="Genomic_DNA"/>
</dbReference>